<dbReference type="EMBL" id="CP123584">
    <property type="protein sequence ID" value="WZK87440.1"/>
    <property type="molecule type" value="Genomic_DNA"/>
</dbReference>
<gene>
    <name evidence="3" type="ORF">QEZ52_12525</name>
</gene>
<dbReference type="Proteomes" id="UP001623232">
    <property type="component" value="Chromosome"/>
</dbReference>
<dbReference type="Pfam" id="PF07687">
    <property type="entry name" value="M20_dimer"/>
    <property type="match status" value="1"/>
</dbReference>
<dbReference type="NCBIfam" id="TIGR01891">
    <property type="entry name" value="amidohydrolases"/>
    <property type="match status" value="1"/>
</dbReference>
<accession>A0ABZ2XMZ0</accession>
<name>A0ABZ2XMZ0_9RHOB</name>
<evidence type="ECO:0000259" key="2">
    <source>
        <dbReference type="Pfam" id="PF07687"/>
    </source>
</evidence>
<dbReference type="InterPro" id="IPR011650">
    <property type="entry name" value="Peptidase_M20_dimer"/>
</dbReference>
<dbReference type="InterPro" id="IPR017439">
    <property type="entry name" value="Amidohydrolase"/>
</dbReference>
<dbReference type="InterPro" id="IPR002933">
    <property type="entry name" value="Peptidase_M20"/>
</dbReference>
<dbReference type="SUPFAM" id="SSF55031">
    <property type="entry name" value="Bacterial exopeptidase dimerisation domain"/>
    <property type="match status" value="1"/>
</dbReference>
<dbReference type="SUPFAM" id="SSF53187">
    <property type="entry name" value="Zn-dependent exopeptidases"/>
    <property type="match status" value="1"/>
</dbReference>
<evidence type="ECO:0000313" key="4">
    <source>
        <dbReference type="Proteomes" id="UP001623232"/>
    </source>
</evidence>
<dbReference type="Gene3D" id="3.40.630.10">
    <property type="entry name" value="Zn peptidases"/>
    <property type="match status" value="1"/>
</dbReference>
<reference evidence="3 4" key="1">
    <citation type="submission" date="2023-04" db="EMBL/GenBank/DDBJ databases">
        <title>Complete genome sequence of Alisedimentitalea scapharcae.</title>
        <authorList>
            <person name="Rong J.-C."/>
            <person name="Yi M.-L."/>
            <person name="Zhao Q."/>
        </authorList>
    </citation>
    <scope>NUCLEOTIDE SEQUENCE [LARGE SCALE GENOMIC DNA]</scope>
    <source>
        <strain evidence="3 4">KCTC 42119</strain>
    </source>
</reference>
<dbReference type="InterPro" id="IPR036264">
    <property type="entry name" value="Bact_exopeptidase_dim_dom"/>
</dbReference>
<dbReference type="Gene3D" id="3.30.70.360">
    <property type="match status" value="1"/>
</dbReference>
<dbReference type="RefSeq" id="WP_406644691.1">
    <property type="nucleotide sequence ID" value="NZ_CP123584.1"/>
</dbReference>
<dbReference type="PANTHER" id="PTHR11014">
    <property type="entry name" value="PEPTIDASE M20 FAMILY MEMBER"/>
    <property type="match status" value="1"/>
</dbReference>
<dbReference type="Pfam" id="PF01546">
    <property type="entry name" value="Peptidase_M20"/>
    <property type="match status" value="1"/>
</dbReference>
<dbReference type="PANTHER" id="PTHR11014:SF169">
    <property type="entry name" value="CLAN MH, FAMILY M20, PEPTIDASE T-LIKE METALLOPEPTIDASE"/>
    <property type="match status" value="1"/>
</dbReference>
<proteinExistence type="predicted"/>
<protein>
    <submittedName>
        <fullName evidence="3">Amidohydrolase</fullName>
    </submittedName>
</protein>
<dbReference type="PIRSF" id="PIRSF005962">
    <property type="entry name" value="Pept_M20D_amidohydro"/>
    <property type="match status" value="1"/>
</dbReference>
<feature type="domain" description="Peptidase M20 dimerisation" evidence="2">
    <location>
        <begin position="179"/>
        <end position="277"/>
    </location>
</feature>
<sequence>MTPELFRRLTQLRHDLHRIPEVSGQEARTAAFIVDTLTRHTPDSLISGLGGYGVAAVFDSGTPGPTVMIRCELDGLPIPEQSEARYRSTHEGRGHLCGHDGHMAIVAGLADWLAARPLARGRVVLLFQPAEETGKGAAAVLADPRFASIAPDYAFSLHNLPGLALGQVAICAGPANCASRGMRIRLTGRTSHAAAPQDGISPAGALVRLLPDLAALGQGGDLGGDYALVTLTHARMGEATFGIAPGEAEIWATLRTVTNDRMEQLIAEAQSVAGSVAAEQGLHIDIDYDDIFDACTNHPAAVALLDRACKTAGTPAEIHLTPQRWSEDFGQFGVSARAAMFWLGSGKDQPQLHNPDYDFPDAALPIGVAVFRAAIAAVLIETSAGNR</sequence>
<keyword evidence="4" id="KW-1185">Reference proteome</keyword>
<evidence type="ECO:0000313" key="3">
    <source>
        <dbReference type="EMBL" id="WZK87440.1"/>
    </source>
</evidence>
<keyword evidence="1" id="KW-0378">Hydrolase</keyword>
<evidence type="ECO:0000256" key="1">
    <source>
        <dbReference type="ARBA" id="ARBA00022801"/>
    </source>
</evidence>
<organism evidence="3 4">
    <name type="scientific">Aliisedimentitalea scapharcae</name>
    <dbReference type="NCBI Taxonomy" id="1524259"/>
    <lineage>
        <taxon>Bacteria</taxon>
        <taxon>Pseudomonadati</taxon>
        <taxon>Pseudomonadota</taxon>
        <taxon>Alphaproteobacteria</taxon>
        <taxon>Rhodobacterales</taxon>
        <taxon>Roseobacteraceae</taxon>
        <taxon>Aliisedimentitalea</taxon>
    </lineage>
</organism>